<name>A0A7Z0BS34_9SPHN</name>
<evidence type="ECO:0000256" key="2">
    <source>
        <dbReference type="ARBA" id="ARBA00023125"/>
    </source>
</evidence>
<keyword evidence="1" id="KW-0805">Transcription regulation</keyword>
<dbReference type="GO" id="GO:0000976">
    <property type="term" value="F:transcription cis-regulatory region binding"/>
    <property type="evidence" value="ECO:0007669"/>
    <property type="project" value="TreeGrafter"/>
</dbReference>
<feature type="domain" description="HTH tetR-type" evidence="5">
    <location>
        <begin position="27"/>
        <end position="87"/>
    </location>
</feature>
<dbReference type="PANTHER" id="PTHR30055:SF234">
    <property type="entry name" value="HTH-TYPE TRANSCRIPTIONAL REGULATOR BETI"/>
    <property type="match status" value="1"/>
</dbReference>
<evidence type="ECO:0000313" key="7">
    <source>
        <dbReference type="Proteomes" id="UP000522081"/>
    </source>
</evidence>
<dbReference type="SUPFAM" id="SSF46689">
    <property type="entry name" value="Homeodomain-like"/>
    <property type="match status" value="1"/>
</dbReference>
<dbReference type="Pfam" id="PF00440">
    <property type="entry name" value="TetR_N"/>
    <property type="match status" value="1"/>
</dbReference>
<proteinExistence type="predicted"/>
<dbReference type="EMBL" id="JACBZF010000001">
    <property type="protein sequence ID" value="NYH93754.1"/>
    <property type="molecule type" value="Genomic_DNA"/>
</dbReference>
<dbReference type="PANTHER" id="PTHR30055">
    <property type="entry name" value="HTH-TYPE TRANSCRIPTIONAL REGULATOR RUTR"/>
    <property type="match status" value="1"/>
</dbReference>
<dbReference type="GO" id="GO:0003700">
    <property type="term" value="F:DNA-binding transcription factor activity"/>
    <property type="evidence" value="ECO:0007669"/>
    <property type="project" value="TreeGrafter"/>
</dbReference>
<evidence type="ECO:0000313" key="6">
    <source>
        <dbReference type="EMBL" id="NYH93754.1"/>
    </source>
</evidence>
<dbReference type="InterPro" id="IPR050109">
    <property type="entry name" value="HTH-type_TetR-like_transc_reg"/>
</dbReference>
<dbReference type="AlphaFoldDB" id="A0A7Z0BS34"/>
<gene>
    <name evidence="6" type="ORF">FHS75_000059</name>
</gene>
<sequence length="232" mass="26408">MPQSALARKIGEFATDRLGRKLSENRLIRRAKIMQATLNLIASRGYDAVTVEELAAASEVSKKTLYDIYGSKQAVVAQAVALRLDTVTDQIERDLPQDGLERLRSIVRQTCAAVLDTPQLSRALAPMLVGSAQEFHLTAFFERLHRNALETMKRERLLHSWVDIEFTARSMMFDQVSVQNLWAGMNIADGEYEDFAMLDTYRVLTPLAKVSLRKDLVEEVRLLQNRLRDRRS</sequence>
<keyword evidence="2 4" id="KW-0238">DNA-binding</keyword>
<organism evidence="6 7">
    <name type="scientific">Novosphingobium marinum</name>
    <dbReference type="NCBI Taxonomy" id="1514948"/>
    <lineage>
        <taxon>Bacteria</taxon>
        <taxon>Pseudomonadati</taxon>
        <taxon>Pseudomonadota</taxon>
        <taxon>Alphaproteobacteria</taxon>
        <taxon>Sphingomonadales</taxon>
        <taxon>Sphingomonadaceae</taxon>
        <taxon>Novosphingobium</taxon>
    </lineage>
</organism>
<evidence type="ECO:0000256" key="3">
    <source>
        <dbReference type="ARBA" id="ARBA00023163"/>
    </source>
</evidence>
<dbReference type="Gene3D" id="1.10.357.10">
    <property type="entry name" value="Tetracycline Repressor, domain 2"/>
    <property type="match status" value="1"/>
</dbReference>
<feature type="DNA-binding region" description="H-T-H motif" evidence="4">
    <location>
        <begin position="50"/>
        <end position="69"/>
    </location>
</feature>
<dbReference type="PROSITE" id="PS50977">
    <property type="entry name" value="HTH_TETR_2"/>
    <property type="match status" value="1"/>
</dbReference>
<keyword evidence="7" id="KW-1185">Reference proteome</keyword>
<accession>A0A7Z0BS34</accession>
<comment type="caution">
    <text evidence="6">The sequence shown here is derived from an EMBL/GenBank/DDBJ whole genome shotgun (WGS) entry which is preliminary data.</text>
</comment>
<dbReference type="InterPro" id="IPR001647">
    <property type="entry name" value="HTH_TetR"/>
</dbReference>
<dbReference type="InterPro" id="IPR009057">
    <property type="entry name" value="Homeodomain-like_sf"/>
</dbReference>
<evidence type="ECO:0000256" key="1">
    <source>
        <dbReference type="ARBA" id="ARBA00023015"/>
    </source>
</evidence>
<dbReference type="Proteomes" id="UP000522081">
    <property type="component" value="Unassembled WGS sequence"/>
</dbReference>
<dbReference type="RefSeq" id="WP_179405729.1">
    <property type="nucleotide sequence ID" value="NZ_BMGF01000001.1"/>
</dbReference>
<dbReference type="PRINTS" id="PR00455">
    <property type="entry name" value="HTHTETR"/>
</dbReference>
<reference evidence="6 7" key="1">
    <citation type="submission" date="2020-07" db="EMBL/GenBank/DDBJ databases">
        <title>Genomic Encyclopedia of Type Strains, Phase IV (KMG-IV): sequencing the most valuable type-strain genomes for metagenomic binning, comparative biology and taxonomic classification.</title>
        <authorList>
            <person name="Goeker M."/>
        </authorList>
    </citation>
    <scope>NUCLEOTIDE SEQUENCE [LARGE SCALE GENOMIC DNA]</scope>
    <source>
        <strain evidence="6 7">DSM 29043</strain>
    </source>
</reference>
<evidence type="ECO:0000256" key="4">
    <source>
        <dbReference type="PROSITE-ProRule" id="PRU00335"/>
    </source>
</evidence>
<keyword evidence="3" id="KW-0804">Transcription</keyword>
<evidence type="ECO:0000259" key="5">
    <source>
        <dbReference type="PROSITE" id="PS50977"/>
    </source>
</evidence>
<protein>
    <submittedName>
        <fullName evidence="6">AcrR family transcriptional regulator</fullName>
    </submittedName>
</protein>